<reference evidence="2 3" key="1">
    <citation type="submission" date="2018-10" db="EMBL/GenBank/DDBJ databases">
        <title>Genomic Encyclopedia of Archaeal and Bacterial Type Strains, Phase II (KMG-II): from individual species to whole genera.</title>
        <authorList>
            <person name="Goeker M."/>
        </authorList>
    </citation>
    <scope>NUCLEOTIDE SEQUENCE [LARGE SCALE GENOMIC DNA]</scope>
    <source>
        <strain evidence="2 3">DSM 14954</strain>
    </source>
</reference>
<feature type="transmembrane region" description="Helical" evidence="1">
    <location>
        <begin position="295"/>
        <end position="315"/>
    </location>
</feature>
<keyword evidence="1" id="KW-1133">Transmembrane helix</keyword>
<evidence type="ECO:0000313" key="3">
    <source>
        <dbReference type="Proteomes" id="UP000278962"/>
    </source>
</evidence>
<gene>
    <name evidence="2" type="ORF">C8N24_4217</name>
</gene>
<proteinExistence type="predicted"/>
<dbReference type="Proteomes" id="UP000278962">
    <property type="component" value="Unassembled WGS sequence"/>
</dbReference>
<feature type="transmembrane region" description="Helical" evidence="1">
    <location>
        <begin position="222"/>
        <end position="241"/>
    </location>
</feature>
<keyword evidence="3" id="KW-1185">Reference proteome</keyword>
<keyword evidence="1" id="KW-0472">Membrane</keyword>
<protein>
    <submittedName>
        <fullName evidence="2">Low temperature requirement protein LtrA</fullName>
    </submittedName>
</protein>
<accession>A0A660KWW5</accession>
<comment type="caution">
    <text evidence="2">The sequence shown here is derived from an EMBL/GenBank/DDBJ whole genome shotgun (WGS) entry which is preliminary data.</text>
</comment>
<feature type="transmembrane region" description="Helical" evidence="1">
    <location>
        <begin position="12"/>
        <end position="32"/>
    </location>
</feature>
<dbReference type="Pfam" id="PF06772">
    <property type="entry name" value="LtrA"/>
    <property type="match status" value="1"/>
</dbReference>
<dbReference type="PANTHER" id="PTHR36840:SF1">
    <property type="entry name" value="BLL5714 PROTEIN"/>
    <property type="match status" value="1"/>
</dbReference>
<dbReference type="OrthoDB" id="7698234at2"/>
<feature type="transmembrane region" description="Helical" evidence="1">
    <location>
        <begin position="98"/>
        <end position="117"/>
    </location>
</feature>
<organism evidence="2 3">
    <name type="scientific">Solirubrobacter pauli</name>
    <dbReference type="NCBI Taxonomy" id="166793"/>
    <lineage>
        <taxon>Bacteria</taxon>
        <taxon>Bacillati</taxon>
        <taxon>Actinomycetota</taxon>
        <taxon>Thermoleophilia</taxon>
        <taxon>Solirubrobacterales</taxon>
        <taxon>Solirubrobacteraceae</taxon>
        <taxon>Solirubrobacter</taxon>
    </lineage>
</organism>
<name>A0A660KWW5_9ACTN</name>
<sequence length="395" mass="42307">MNERGKRVSWVELYLDLVFVLAVGRLAHLIVAEPEMHSVWVALGLFFVLWWTWIGFAVLYNRHGDDDRTEHLLFLLGSVPIGVAAVAIEPAAQGDPAVFAGALAVARLILAVAHGDGGPDLLRGRIARAYLVSVALFAASILVAEPWVYVLWFVAVSQESSVLLRSDHAAGRGHRARRPVPEHPREALDPHHFAERFGLFLIILLGEVLVEAGQAPAESTATWIAIGAAMVLAAALWWLYFDSSAEINLRVLELSGGSPTMARTIFAVGHMIPSFALIGIAAGVGLLLEQEDARFGYVLVSTGIGLYMLGTRAFLRARRGPFALRLLVVIATFNLGRLHEVLSPDEYVVFVAAWVVVCAGLATQLDADGHVGPAEEVGAGEAAVAGADAPDRVGG</sequence>
<dbReference type="InterPro" id="IPR010640">
    <property type="entry name" value="Low_temperature_requirement_A"/>
</dbReference>
<evidence type="ECO:0000313" key="2">
    <source>
        <dbReference type="EMBL" id="RKQ86207.1"/>
    </source>
</evidence>
<feature type="transmembrane region" description="Helical" evidence="1">
    <location>
        <begin position="38"/>
        <end position="60"/>
    </location>
</feature>
<dbReference type="AlphaFoldDB" id="A0A660KWW5"/>
<dbReference type="EMBL" id="RBIL01000002">
    <property type="protein sequence ID" value="RKQ86207.1"/>
    <property type="molecule type" value="Genomic_DNA"/>
</dbReference>
<evidence type="ECO:0000256" key="1">
    <source>
        <dbReference type="SAM" id="Phobius"/>
    </source>
</evidence>
<keyword evidence="1" id="KW-0812">Transmembrane</keyword>
<feature type="transmembrane region" description="Helical" evidence="1">
    <location>
        <begin position="72"/>
        <end position="92"/>
    </location>
</feature>
<dbReference type="PANTHER" id="PTHR36840">
    <property type="entry name" value="BLL5714 PROTEIN"/>
    <property type="match status" value="1"/>
</dbReference>
<feature type="transmembrane region" description="Helical" evidence="1">
    <location>
        <begin position="261"/>
        <end position="288"/>
    </location>
</feature>
<feature type="transmembrane region" description="Helical" evidence="1">
    <location>
        <begin position="129"/>
        <end position="155"/>
    </location>
</feature>